<dbReference type="AlphaFoldDB" id="A0A4Y9YRX4"/>
<name>A0A4Y9YRX4_9APHY</name>
<accession>A0A4Y9YRX4</accession>
<dbReference type="SUPFAM" id="SSF52047">
    <property type="entry name" value="RNI-like"/>
    <property type="match status" value="1"/>
</dbReference>
<comment type="caution">
    <text evidence="1">The sequence shown here is derived from an EMBL/GenBank/DDBJ whole genome shotgun (WGS) entry which is preliminary data.</text>
</comment>
<dbReference type="EMBL" id="SEKV01000072">
    <property type="protein sequence ID" value="TFY65326.1"/>
    <property type="molecule type" value="Genomic_DNA"/>
</dbReference>
<protein>
    <recommendedName>
        <fullName evidence="3">F-box domain-containing protein</fullName>
    </recommendedName>
</protein>
<organism evidence="1 2">
    <name type="scientific">Rhodofomes roseus</name>
    <dbReference type="NCBI Taxonomy" id="34475"/>
    <lineage>
        <taxon>Eukaryota</taxon>
        <taxon>Fungi</taxon>
        <taxon>Dikarya</taxon>
        <taxon>Basidiomycota</taxon>
        <taxon>Agaricomycotina</taxon>
        <taxon>Agaricomycetes</taxon>
        <taxon>Polyporales</taxon>
        <taxon>Rhodofomes</taxon>
    </lineage>
</organism>
<proteinExistence type="predicted"/>
<reference evidence="1 2" key="1">
    <citation type="submission" date="2019-01" db="EMBL/GenBank/DDBJ databases">
        <title>Genome sequencing of the rare red list fungi Fomitopsis rosea.</title>
        <authorList>
            <person name="Buettner E."/>
            <person name="Kellner H."/>
        </authorList>
    </citation>
    <scope>NUCLEOTIDE SEQUENCE [LARGE SCALE GENOMIC DNA]</scope>
    <source>
        <strain evidence="1 2">DSM 105464</strain>
    </source>
</reference>
<dbReference type="Proteomes" id="UP000298390">
    <property type="component" value="Unassembled WGS sequence"/>
</dbReference>
<gene>
    <name evidence="1" type="ORF">EVJ58_g2057</name>
</gene>
<evidence type="ECO:0000313" key="2">
    <source>
        <dbReference type="Proteomes" id="UP000298390"/>
    </source>
</evidence>
<evidence type="ECO:0008006" key="3">
    <source>
        <dbReference type="Google" id="ProtNLM"/>
    </source>
</evidence>
<sequence length="628" mass="71094">MSYPRVPLDVVDEIFQQLSPYAYTGDRIPDVEFTESCLAKKALAQCARACQAFQIPALKVLWREQDLTKACGAVLRNFTLARVKGPRDDANDDGDTRGEDGDEDWLGVSDLDGHNLTYEYLPGPVSPEEWSRFKYYAQFIRVLRHFMLDKIDSSVFFHLHQHTHGEPLFPNLHEVEWDQASPDLVSVISPTIRILRLQQVPENCDDEDNYGRLGEVGYRTRRHAFKLLLPGILRRMPDLQELHLGYLGHEGFWFQFAPFPHCRFVAPNLRILHISESPRVLMNSVLPAIFTCRALQELDIRCPVWVAGAPYNANLPKSSRPSLSIFAALRRLRIEGSMEAIATLVDAIVAPELDDIELICWRKETSIPPPPTPPQTVKALAVTLGVLCDRNAGSLRRFVLHLHSFDIPGLPGPLHLRHPNATASARPFFPFISPLLHCRLLEEVDIDIWTNGDRAVNVPVPTMLAAWPMLRTLSLRPALLFPDTLRAVARTSPQLKTLTMRCLSEDFLQLLAAQDARQPDDPRHHAPCNVAGNVLEMLCLADPFTRIEPDDIRIVAFFLSKLFPRLQVYAIHPSMRSHESWLQVLKEVKRFQAEHRADSESLMNVSQTDAAQVLSQTQARNSDIKSTV</sequence>
<evidence type="ECO:0000313" key="1">
    <source>
        <dbReference type="EMBL" id="TFY65326.1"/>
    </source>
</evidence>